<proteinExistence type="predicted"/>
<feature type="non-terminal residue" evidence="1">
    <location>
        <position position="30"/>
    </location>
</feature>
<dbReference type="Gene3D" id="3.40.50.720">
    <property type="entry name" value="NAD(P)-binding Rossmann-like Domain"/>
    <property type="match status" value="1"/>
</dbReference>
<name>A0A9Q2SAT9_RHOHA</name>
<sequence>MTRMAGKVVLITGAGKGMGRTHAVRLAEEG</sequence>
<dbReference type="AlphaFoldDB" id="A0A9Q2SAT9"/>
<dbReference type="SUPFAM" id="SSF51735">
    <property type="entry name" value="NAD(P)-binding Rossmann-fold domains"/>
    <property type="match status" value="1"/>
</dbReference>
<evidence type="ECO:0000313" key="1">
    <source>
        <dbReference type="EMBL" id="MBM4568423.1"/>
    </source>
</evidence>
<reference evidence="1" key="1">
    <citation type="submission" date="2019-11" db="EMBL/GenBank/DDBJ databases">
        <title>Spread of Macrolides and rifampicin resistant Rhodococcus equi in clinical isolates in the USA.</title>
        <authorList>
            <person name="Alvarez-Narvaez S."/>
            <person name="Huber L."/>
            <person name="Cohen N.D."/>
            <person name="Slovis N."/>
            <person name="Greiter M."/>
            <person name="Giguere S."/>
            <person name="Hart K."/>
        </authorList>
    </citation>
    <scope>NUCLEOTIDE SEQUENCE</scope>
    <source>
        <strain evidence="1">Lh_17</strain>
    </source>
</reference>
<organism evidence="1 2">
    <name type="scientific">Rhodococcus hoagii</name>
    <name type="common">Corynebacterium equii</name>
    <dbReference type="NCBI Taxonomy" id="43767"/>
    <lineage>
        <taxon>Bacteria</taxon>
        <taxon>Bacillati</taxon>
        <taxon>Actinomycetota</taxon>
        <taxon>Actinomycetes</taxon>
        <taxon>Mycobacteriales</taxon>
        <taxon>Nocardiaceae</taxon>
        <taxon>Prescottella</taxon>
    </lineage>
</organism>
<protein>
    <submittedName>
        <fullName evidence="1">SDR family mycofactocin-dependent oxidoreductase</fullName>
    </submittedName>
</protein>
<accession>A0A9Q2SAT9</accession>
<evidence type="ECO:0000313" key="2">
    <source>
        <dbReference type="Proteomes" id="UP000808906"/>
    </source>
</evidence>
<dbReference type="EMBL" id="WUXR01000020">
    <property type="protein sequence ID" value="MBM4568423.1"/>
    <property type="molecule type" value="Genomic_DNA"/>
</dbReference>
<dbReference type="Proteomes" id="UP000808906">
    <property type="component" value="Unassembled WGS sequence"/>
</dbReference>
<dbReference type="InterPro" id="IPR036291">
    <property type="entry name" value="NAD(P)-bd_dom_sf"/>
</dbReference>
<comment type="caution">
    <text evidence="1">The sequence shown here is derived from an EMBL/GenBank/DDBJ whole genome shotgun (WGS) entry which is preliminary data.</text>
</comment>
<gene>
    <name evidence="1" type="ORF">GS441_24305</name>
</gene>